<feature type="domain" description="PAC" evidence="11">
    <location>
        <begin position="215"/>
        <end position="266"/>
    </location>
</feature>
<keyword evidence="3 6" id="KW-0597">Phosphoprotein</keyword>
<dbReference type="EC" id="2.7.13.3" evidence="2"/>
<gene>
    <name evidence="12" type="ORF">KME60_29910</name>
</gene>
<dbReference type="GO" id="GO:0000155">
    <property type="term" value="F:phosphorelay sensor kinase activity"/>
    <property type="evidence" value="ECO:0007669"/>
    <property type="project" value="InterPro"/>
</dbReference>
<dbReference type="PANTHER" id="PTHR43065:SF50">
    <property type="entry name" value="HISTIDINE KINASE"/>
    <property type="match status" value="1"/>
</dbReference>
<dbReference type="CDD" id="cd00130">
    <property type="entry name" value="PAS"/>
    <property type="match status" value="2"/>
</dbReference>
<dbReference type="PANTHER" id="PTHR43065">
    <property type="entry name" value="SENSOR HISTIDINE KINASE"/>
    <property type="match status" value="1"/>
</dbReference>
<dbReference type="Gene3D" id="3.40.50.2300">
    <property type="match status" value="1"/>
</dbReference>
<comment type="catalytic activity">
    <reaction evidence="1">
        <text>ATP + protein L-histidine = ADP + protein N-phospho-L-histidine.</text>
        <dbReference type="EC" id="2.7.13.3"/>
    </reaction>
</comment>
<dbReference type="InterPro" id="IPR035965">
    <property type="entry name" value="PAS-like_dom_sf"/>
</dbReference>
<dbReference type="PROSITE" id="PS50109">
    <property type="entry name" value="HIS_KIN"/>
    <property type="match status" value="1"/>
</dbReference>
<dbReference type="NCBIfam" id="TIGR00229">
    <property type="entry name" value="sensory_box"/>
    <property type="match status" value="2"/>
</dbReference>
<dbReference type="InterPro" id="IPR003594">
    <property type="entry name" value="HATPase_dom"/>
</dbReference>
<dbReference type="Gene3D" id="1.10.287.130">
    <property type="match status" value="1"/>
</dbReference>
<dbReference type="InterPro" id="IPR001789">
    <property type="entry name" value="Sig_transdc_resp-reg_receiver"/>
</dbReference>
<feature type="coiled-coil region" evidence="7">
    <location>
        <begin position="536"/>
        <end position="567"/>
    </location>
</feature>
<accession>A0A951QVL3</accession>
<dbReference type="SUPFAM" id="SSF55785">
    <property type="entry name" value="PYP-like sensor domain (PAS domain)"/>
    <property type="match status" value="3"/>
</dbReference>
<dbReference type="InterPro" id="IPR001610">
    <property type="entry name" value="PAC"/>
</dbReference>
<feature type="domain" description="PAS" evidence="10">
    <location>
        <begin position="278"/>
        <end position="355"/>
    </location>
</feature>
<dbReference type="SMART" id="SM00387">
    <property type="entry name" value="HATPase_c"/>
    <property type="match status" value="1"/>
</dbReference>
<feature type="domain" description="Response regulatory" evidence="9">
    <location>
        <begin position="3"/>
        <end position="119"/>
    </location>
</feature>
<dbReference type="InterPro" id="IPR004358">
    <property type="entry name" value="Sig_transdc_His_kin-like_C"/>
</dbReference>
<dbReference type="Pfam" id="PF08448">
    <property type="entry name" value="PAS_4"/>
    <property type="match status" value="1"/>
</dbReference>
<dbReference type="InterPro" id="IPR036097">
    <property type="entry name" value="HisK_dim/P_sf"/>
</dbReference>
<dbReference type="InterPro" id="IPR000700">
    <property type="entry name" value="PAS-assoc_C"/>
</dbReference>
<dbReference type="CDD" id="cd17574">
    <property type="entry name" value="REC_OmpR"/>
    <property type="match status" value="1"/>
</dbReference>
<evidence type="ECO:0000256" key="3">
    <source>
        <dbReference type="ARBA" id="ARBA00022553"/>
    </source>
</evidence>
<dbReference type="Pfam" id="PF08447">
    <property type="entry name" value="PAS_3"/>
    <property type="match status" value="2"/>
</dbReference>
<dbReference type="InterPro" id="IPR036890">
    <property type="entry name" value="HATPase_C_sf"/>
</dbReference>
<dbReference type="AlphaFoldDB" id="A0A951QVL3"/>
<name>A0A951QVL3_9CYAN</name>
<evidence type="ECO:0000259" key="8">
    <source>
        <dbReference type="PROSITE" id="PS50109"/>
    </source>
</evidence>
<evidence type="ECO:0000256" key="7">
    <source>
        <dbReference type="SAM" id="Coils"/>
    </source>
</evidence>
<dbReference type="SUPFAM" id="SSF47384">
    <property type="entry name" value="Homodimeric domain of signal transducing histidine kinase"/>
    <property type="match status" value="1"/>
</dbReference>
<feature type="modified residue" description="4-aspartylphosphate" evidence="6">
    <location>
        <position position="52"/>
    </location>
</feature>
<dbReference type="InterPro" id="IPR000014">
    <property type="entry name" value="PAS"/>
</dbReference>
<evidence type="ECO:0000256" key="5">
    <source>
        <dbReference type="ARBA" id="ARBA00023012"/>
    </source>
</evidence>
<reference evidence="12" key="1">
    <citation type="submission" date="2021-05" db="EMBL/GenBank/DDBJ databases">
        <authorList>
            <person name="Pietrasiak N."/>
            <person name="Ward R."/>
            <person name="Stajich J.E."/>
            <person name="Kurbessoian T."/>
        </authorList>
    </citation>
    <scope>NUCLEOTIDE SEQUENCE</scope>
    <source>
        <strain evidence="12">GSE-NOS-MK-12-04C</strain>
    </source>
</reference>
<organism evidence="12 13">
    <name type="scientific">Cyanomargarita calcarea GSE-NOS-MK-12-04C</name>
    <dbReference type="NCBI Taxonomy" id="2839659"/>
    <lineage>
        <taxon>Bacteria</taxon>
        <taxon>Bacillati</taxon>
        <taxon>Cyanobacteriota</taxon>
        <taxon>Cyanophyceae</taxon>
        <taxon>Nostocales</taxon>
        <taxon>Cyanomargaritaceae</taxon>
        <taxon>Cyanomargarita</taxon>
    </lineage>
</organism>
<evidence type="ECO:0000256" key="2">
    <source>
        <dbReference type="ARBA" id="ARBA00012438"/>
    </source>
</evidence>
<dbReference type="PROSITE" id="PS50110">
    <property type="entry name" value="RESPONSE_REGULATORY"/>
    <property type="match status" value="1"/>
</dbReference>
<dbReference type="SUPFAM" id="SSF55874">
    <property type="entry name" value="ATPase domain of HSP90 chaperone/DNA topoisomerase II/histidine kinase"/>
    <property type="match status" value="1"/>
</dbReference>
<evidence type="ECO:0000256" key="4">
    <source>
        <dbReference type="ARBA" id="ARBA00022777"/>
    </source>
</evidence>
<keyword evidence="5" id="KW-0902">Two-component regulatory system</keyword>
<dbReference type="PRINTS" id="PR00344">
    <property type="entry name" value="BCTRLSENSOR"/>
</dbReference>
<keyword evidence="4" id="KW-0418">Kinase</keyword>
<dbReference type="Pfam" id="PF00072">
    <property type="entry name" value="Response_reg"/>
    <property type="match status" value="1"/>
</dbReference>
<dbReference type="SMART" id="SM00086">
    <property type="entry name" value="PAC"/>
    <property type="match status" value="3"/>
</dbReference>
<dbReference type="InterPro" id="IPR003661">
    <property type="entry name" value="HisK_dim/P_dom"/>
</dbReference>
<dbReference type="Pfam" id="PF02518">
    <property type="entry name" value="HATPase_c"/>
    <property type="match status" value="1"/>
</dbReference>
<sequence length="833" mass="94393">MKNILLIEDEELLRANIAEMLTLEDFYVIEAANGRIGLDLAQEHIPDLIICDVMMPELDGYDVLTKLRQNAATAMIPLIFTTAKATQADLRKGMELGADDYVTKPFTAKELLNAISTQMEKAIASHKRTEVALHQSQTRFARMADNVPGMIYQFQLLKNGTFSFPYVSSGCRELYELEPNEIHTNAELIFAMIDPDHLPGLQQAIAISAETLENWEYEWRSMTASGEQKWLKGISKPEQQLDGSILWDGCIIDISERKQAEELLEARVEERTAALRQSEARLQRLADNVPGMIYEFRLDPDGTMSFPFVSSGCREVLGIEPEQLCQDGSLTFTYIHPEDISNVRETITRSALTLENCEYECRIITPSNQQKWIKAMARPERQSGGEILWYGSLVDISEAKREEVVRKQTEQQLQEQAQFLQSIWEGVDYGIFVLDVLNDGAEFRYASFNPGIAKTSPILVENLLGKTMNEALSNEMADIYRQRYRECVKSGKSIFFEEHFYTDGKETWWLLNATPLLDCASRIYQIVITATDITERKQAEIQLQQQAQDLEKTLYELQRTQAQLIQNEKMSSLGNMVAGVAHEINNPVNFIHGNLIPASEYTQDLLRLLELYEQHYPNPPQEIEAEIEAIDLGFLKQDLIKLLQSMRVGTQRIREIVLSLRNFSRLDEAEFKQVDIHEGIDSTLMILHNRLKAKSNHPDISVIKEYGKLPLIECYPGQLNQVFMNILSNAIDALDASFIGHQGQIRIHTEVVDCNQLVIRISDNGLGIPQEIVSKLFDPFFTTKDVGKGTGLGLSISYQIVVDKHGGELSCHSTLGQGAEFVIKIPITQIRVC</sequence>
<dbReference type="Proteomes" id="UP000729701">
    <property type="component" value="Unassembled WGS sequence"/>
</dbReference>
<evidence type="ECO:0000313" key="12">
    <source>
        <dbReference type="EMBL" id="MBW4671528.1"/>
    </source>
</evidence>
<evidence type="ECO:0000256" key="6">
    <source>
        <dbReference type="PROSITE-ProRule" id="PRU00169"/>
    </source>
</evidence>
<protein>
    <recommendedName>
        <fullName evidence="2">histidine kinase</fullName>
        <ecNumber evidence="2">2.7.13.3</ecNumber>
    </recommendedName>
</protein>
<feature type="domain" description="Histidine kinase" evidence="8">
    <location>
        <begin position="579"/>
        <end position="829"/>
    </location>
</feature>
<evidence type="ECO:0000259" key="9">
    <source>
        <dbReference type="PROSITE" id="PS50110"/>
    </source>
</evidence>
<dbReference type="EMBL" id="JAHHGZ010000047">
    <property type="protein sequence ID" value="MBW4671528.1"/>
    <property type="molecule type" value="Genomic_DNA"/>
</dbReference>
<dbReference type="CDD" id="cd00082">
    <property type="entry name" value="HisKA"/>
    <property type="match status" value="1"/>
</dbReference>
<proteinExistence type="predicted"/>
<dbReference type="InterPro" id="IPR013655">
    <property type="entry name" value="PAS_fold_3"/>
</dbReference>
<dbReference type="Gene3D" id="3.30.450.20">
    <property type="entry name" value="PAS domain"/>
    <property type="match status" value="3"/>
</dbReference>
<dbReference type="Gene3D" id="3.30.565.10">
    <property type="entry name" value="Histidine kinase-like ATPase, C-terminal domain"/>
    <property type="match status" value="1"/>
</dbReference>
<comment type="caution">
    <text evidence="12">The sequence shown here is derived from an EMBL/GenBank/DDBJ whole genome shotgun (WGS) entry which is preliminary data.</text>
</comment>
<feature type="domain" description="PAC" evidence="11">
    <location>
        <begin position="489"/>
        <end position="545"/>
    </location>
</feature>
<dbReference type="PROSITE" id="PS50112">
    <property type="entry name" value="PAS"/>
    <property type="match status" value="1"/>
</dbReference>
<reference evidence="12" key="2">
    <citation type="journal article" date="2022" name="Microbiol. Resour. Announc.">
        <title>Metagenome Sequencing to Explore Phylogenomics of Terrestrial Cyanobacteria.</title>
        <authorList>
            <person name="Ward R.D."/>
            <person name="Stajich J.E."/>
            <person name="Johansen J.R."/>
            <person name="Huntemann M."/>
            <person name="Clum A."/>
            <person name="Foster B."/>
            <person name="Foster B."/>
            <person name="Roux S."/>
            <person name="Palaniappan K."/>
            <person name="Varghese N."/>
            <person name="Mukherjee S."/>
            <person name="Reddy T.B.K."/>
            <person name="Daum C."/>
            <person name="Copeland A."/>
            <person name="Chen I.A."/>
            <person name="Ivanova N.N."/>
            <person name="Kyrpides N.C."/>
            <person name="Shapiro N."/>
            <person name="Eloe-Fadrosh E.A."/>
            <person name="Pietrasiak N."/>
        </authorList>
    </citation>
    <scope>NUCLEOTIDE SEQUENCE</scope>
    <source>
        <strain evidence="12">GSE-NOS-MK-12-04C</strain>
    </source>
</reference>
<evidence type="ECO:0000259" key="11">
    <source>
        <dbReference type="PROSITE" id="PS50113"/>
    </source>
</evidence>
<dbReference type="SMART" id="SM00091">
    <property type="entry name" value="PAS"/>
    <property type="match status" value="3"/>
</dbReference>
<keyword evidence="7" id="KW-0175">Coiled coil</keyword>
<dbReference type="InterPro" id="IPR005467">
    <property type="entry name" value="His_kinase_dom"/>
</dbReference>
<dbReference type="SMART" id="SM00448">
    <property type="entry name" value="REC"/>
    <property type="match status" value="1"/>
</dbReference>
<dbReference type="SUPFAM" id="SSF52172">
    <property type="entry name" value="CheY-like"/>
    <property type="match status" value="1"/>
</dbReference>
<dbReference type="InterPro" id="IPR013656">
    <property type="entry name" value="PAS_4"/>
</dbReference>
<evidence type="ECO:0000259" key="10">
    <source>
        <dbReference type="PROSITE" id="PS50112"/>
    </source>
</evidence>
<dbReference type="InterPro" id="IPR011006">
    <property type="entry name" value="CheY-like_superfamily"/>
</dbReference>
<keyword evidence="4" id="KW-0808">Transferase</keyword>
<evidence type="ECO:0000313" key="13">
    <source>
        <dbReference type="Proteomes" id="UP000729701"/>
    </source>
</evidence>
<evidence type="ECO:0000256" key="1">
    <source>
        <dbReference type="ARBA" id="ARBA00000085"/>
    </source>
</evidence>
<dbReference type="PROSITE" id="PS50113">
    <property type="entry name" value="PAC"/>
    <property type="match status" value="2"/>
</dbReference>